<feature type="domain" description="Peptidase M20 dimerisation" evidence="1">
    <location>
        <begin position="216"/>
        <end position="295"/>
    </location>
</feature>
<dbReference type="PANTHER" id="PTHR30575">
    <property type="entry name" value="PEPTIDASE M20"/>
    <property type="match status" value="1"/>
</dbReference>
<sequence length="536" mass="59335">MKQIFRKLPTLLLVVGTFLTQPIVAQKLSPQKLKALQKEIIEEVDKKKEFSAQVNDMIFSFAELGFQETETSQYLINLLEKEGFTIQKGISGVPTAWIATWGSGKPVIAIGSDVDCIPKASQKPGVAYHDPIVDGAPGHGEGHNSGQALNITSALVLKKIMEREKLSGTLMLWPGVAEELVGTKAFYIRDGYFKDVDACIFTHVNSNLSVKHGDAGNNGLVSVKFNFEGEAAHAAANPWRGKSALDAVELMNVGWNYKREHLLPTQRSHYVVVNGGDQPNVVPSKASVWYYFRERTYPKIKELYDFGKKIAQGAAMMTDTKVSWEVLGSAWPGHFNKPIAERAFSHIKRVGLPTWSEADQQLAKGIQQELSSPEQKGLRAEIDTVLEVVGSMGGGSDDIADISWSLPTIVLGYPSNIPGLPGHHWANAISMATPIAHKGITAGAKVEALTILDLLNEPKLIESAWDYYKNVQTKDIKYEPLIAPTDKPAIAINANIMELYRPKLKQYYFDPTKYKTYLEQLGIQYPTVRKVEQKKD</sequence>
<dbReference type="InterPro" id="IPR017439">
    <property type="entry name" value="Amidohydrolase"/>
</dbReference>
<organism evidence="2 3">
    <name type="scientific">Flectobacillus roseus</name>
    <dbReference type="NCBI Taxonomy" id="502259"/>
    <lineage>
        <taxon>Bacteria</taxon>
        <taxon>Pseudomonadati</taxon>
        <taxon>Bacteroidota</taxon>
        <taxon>Cytophagia</taxon>
        <taxon>Cytophagales</taxon>
        <taxon>Flectobacillaceae</taxon>
        <taxon>Flectobacillus</taxon>
    </lineage>
</organism>
<dbReference type="InterPro" id="IPR011650">
    <property type="entry name" value="Peptidase_M20_dimer"/>
</dbReference>
<dbReference type="Gene3D" id="3.30.70.360">
    <property type="match status" value="1"/>
</dbReference>
<evidence type="ECO:0000313" key="2">
    <source>
        <dbReference type="EMBL" id="MDI9859002.1"/>
    </source>
</evidence>
<gene>
    <name evidence="2" type="ORF">QM524_07280</name>
</gene>
<dbReference type="NCBIfam" id="TIGR01891">
    <property type="entry name" value="amidohydrolases"/>
    <property type="match status" value="1"/>
</dbReference>
<dbReference type="Gene3D" id="3.40.630.10">
    <property type="entry name" value="Zn peptidases"/>
    <property type="match status" value="1"/>
</dbReference>
<dbReference type="Proteomes" id="UP001236507">
    <property type="component" value="Unassembled WGS sequence"/>
</dbReference>
<dbReference type="InterPro" id="IPR036264">
    <property type="entry name" value="Bact_exopeptidase_dim_dom"/>
</dbReference>
<comment type="caution">
    <text evidence="2">The sequence shown here is derived from an EMBL/GenBank/DDBJ whole genome shotgun (WGS) entry which is preliminary data.</text>
</comment>
<reference evidence="2 3" key="1">
    <citation type="submission" date="2023-05" db="EMBL/GenBank/DDBJ databases">
        <title>Novel species of genus Flectobacillus isolated from stream in China.</title>
        <authorList>
            <person name="Lu H."/>
        </authorList>
    </citation>
    <scope>NUCLEOTIDE SEQUENCE [LARGE SCALE GENOMIC DNA]</scope>
    <source>
        <strain evidence="2 3">KCTC 42575</strain>
    </source>
</reference>
<dbReference type="SUPFAM" id="SSF53187">
    <property type="entry name" value="Zn-dependent exopeptidases"/>
    <property type="match status" value="1"/>
</dbReference>
<dbReference type="PANTHER" id="PTHR30575:SF0">
    <property type="entry name" value="XAA-ARG DIPEPTIDASE"/>
    <property type="match status" value="1"/>
</dbReference>
<dbReference type="SUPFAM" id="SSF55031">
    <property type="entry name" value="Bacterial exopeptidase dimerisation domain"/>
    <property type="match status" value="1"/>
</dbReference>
<keyword evidence="3" id="KW-1185">Reference proteome</keyword>
<dbReference type="InterPro" id="IPR052030">
    <property type="entry name" value="Peptidase_M20/M20A_hydrolases"/>
</dbReference>
<dbReference type="EMBL" id="JASHIF010000007">
    <property type="protein sequence ID" value="MDI9859002.1"/>
    <property type="molecule type" value="Genomic_DNA"/>
</dbReference>
<proteinExistence type="predicted"/>
<evidence type="ECO:0000259" key="1">
    <source>
        <dbReference type="Pfam" id="PF07687"/>
    </source>
</evidence>
<name>A0ABT6Y636_9BACT</name>
<protein>
    <submittedName>
        <fullName evidence="2">Amidohydrolase</fullName>
    </submittedName>
</protein>
<dbReference type="RefSeq" id="WP_283344072.1">
    <property type="nucleotide sequence ID" value="NZ_JASHIF010000007.1"/>
</dbReference>
<dbReference type="Pfam" id="PF07687">
    <property type="entry name" value="M20_dimer"/>
    <property type="match status" value="1"/>
</dbReference>
<accession>A0ABT6Y636</accession>
<evidence type="ECO:0000313" key="3">
    <source>
        <dbReference type="Proteomes" id="UP001236507"/>
    </source>
</evidence>